<dbReference type="InterPro" id="IPR013986">
    <property type="entry name" value="DExx_box_DNA_helicase_dom_sf"/>
</dbReference>
<dbReference type="CDD" id="cd17932">
    <property type="entry name" value="DEXQc_UvrD"/>
    <property type="match status" value="1"/>
</dbReference>
<comment type="catalytic activity">
    <reaction evidence="7">
        <text>Couples ATP hydrolysis with the unwinding of duplex DNA by translocating in the 3'-5' direction.</text>
        <dbReference type="EC" id="5.6.2.4"/>
    </reaction>
</comment>
<dbReference type="Gene3D" id="3.40.50.300">
    <property type="entry name" value="P-loop containing nucleotide triphosphate hydrolases"/>
    <property type="match status" value="2"/>
</dbReference>
<evidence type="ECO:0000256" key="9">
    <source>
        <dbReference type="ARBA" id="ARBA00048988"/>
    </source>
</evidence>
<evidence type="ECO:0000256" key="8">
    <source>
        <dbReference type="ARBA" id="ARBA00034808"/>
    </source>
</evidence>
<evidence type="ECO:0000259" key="13">
    <source>
        <dbReference type="PROSITE" id="PS51217"/>
    </source>
</evidence>
<keyword evidence="3 10" id="KW-0378">Hydrolase</keyword>
<organism evidence="14 15">
    <name type="scientific">Vallitalea pronyensis</name>
    <dbReference type="NCBI Taxonomy" id="1348613"/>
    <lineage>
        <taxon>Bacteria</taxon>
        <taxon>Bacillati</taxon>
        <taxon>Bacillota</taxon>
        <taxon>Clostridia</taxon>
        <taxon>Lachnospirales</taxon>
        <taxon>Vallitaleaceae</taxon>
        <taxon>Vallitalea</taxon>
    </lineage>
</organism>
<feature type="region of interest" description="Disordered" evidence="11">
    <location>
        <begin position="619"/>
        <end position="657"/>
    </location>
</feature>
<evidence type="ECO:0000259" key="12">
    <source>
        <dbReference type="PROSITE" id="PS51198"/>
    </source>
</evidence>
<dbReference type="PROSITE" id="PS51198">
    <property type="entry name" value="UVRD_HELICASE_ATP_BIND"/>
    <property type="match status" value="1"/>
</dbReference>
<evidence type="ECO:0000256" key="4">
    <source>
        <dbReference type="ARBA" id="ARBA00022806"/>
    </source>
</evidence>
<evidence type="ECO:0000256" key="7">
    <source>
        <dbReference type="ARBA" id="ARBA00034617"/>
    </source>
</evidence>
<dbReference type="InterPro" id="IPR027417">
    <property type="entry name" value="P-loop_NTPase"/>
</dbReference>
<dbReference type="EC" id="5.6.2.4" evidence="8"/>
<protein>
    <recommendedName>
        <fullName evidence="8">DNA 3'-5' helicase</fullName>
        <ecNumber evidence="8">5.6.2.4</ecNumber>
    </recommendedName>
</protein>
<dbReference type="Proteomes" id="UP000683246">
    <property type="component" value="Chromosome"/>
</dbReference>
<dbReference type="PANTHER" id="PTHR11070">
    <property type="entry name" value="UVRD / RECB / PCRA DNA HELICASE FAMILY MEMBER"/>
    <property type="match status" value="1"/>
</dbReference>
<dbReference type="InterPro" id="IPR014016">
    <property type="entry name" value="UvrD-like_ATP-bd"/>
</dbReference>
<feature type="binding site" evidence="10">
    <location>
        <begin position="54"/>
        <end position="61"/>
    </location>
    <ligand>
        <name>ATP</name>
        <dbReference type="ChEBI" id="CHEBI:30616"/>
    </ligand>
</feature>
<evidence type="ECO:0000256" key="3">
    <source>
        <dbReference type="ARBA" id="ARBA00022801"/>
    </source>
</evidence>
<evidence type="ECO:0000256" key="1">
    <source>
        <dbReference type="ARBA" id="ARBA00009922"/>
    </source>
</evidence>
<feature type="domain" description="UvrD-like helicase ATP-binding" evidence="12">
    <location>
        <begin position="33"/>
        <end position="308"/>
    </location>
</feature>
<dbReference type="InterPro" id="IPR000212">
    <property type="entry name" value="DNA_helicase_UvrD/REP"/>
</dbReference>
<proteinExistence type="inferred from homology"/>
<name>A0A8J8MPL5_9FIRM</name>
<keyword evidence="6" id="KW-0413">Isomerase</keyword>
<evidence type="ECO:0000256" key="11">
    <source>
        <dbReference type="SAM" id="MobiDB-lite"/>
    </source>
</evidence>
<dbReference type="GO" id="GO:0003677">
    <property type="term" value="F:DNA binding"/>
    <property type="evidence" value="ECO:0007669"/>
    <property type="project" value="InterPro"/>
</dbReference>
<dbReference type="GO" id="GO:0005524">
    <property type="term" value="F:ATP binding"/>
    <property type="evidence" value="ECO:0007669"/>
    <property type="project" value="UniProtKB-UniRule"/>
</dbReference>
<dbReference type="SUPFAM" id="SSF52540">
    <property type="entry name" value="P-loop containing nucleoside triphosphate hydrolases"/>
    <property type="match status" value="1"/>
</dbReference>
<feature type="domain" description="UvrD-like helicase C-terminal" evidence="13">
    <location>
        <begin position="309"/>
        <end position="552"/>
    </location>
</feature>
<keyword evidence="2 10" id="KW-0547">Nucleotide-binding</keyword>
<dbReference type="Pfam" id="PF00580">
    <property type="entry name" value="UvrD-helicase"/>
    <property type="match status" value="1"/>
</dbReference>
<keyword evidence="15" id="KW-1185">Reference proteome</keyword>
<dbReference type="Pfam" id="PF13361">
    <property type="entry name" value="UvrD_C"/>
    <property type="match status" value="1"/>
</dbReference>
<gene>
    <name evidence="14" type="ORF">HZI73_25220</name>
</gene>
<dbReference type="PROSITE" id="PS51217">
    <property type="entry name" value="UVRD_HELICASE_CTER"/>
    <property type="match status" value="1"/>
</dbReference>
<keyword evidence="4 10" id="KW-0347">Helicase</keyword>
<comment type="similarity">
    <text evidence="1">Belongs to the helicase family. UvrD subfamily.</text>
</comment>
<evidence type="ECO:0000256" key="5">
    <source>
        <dbReference type="ARBA" id="ARBA00022840"/>
    </source>
</evidence>
<keyword evidence="5 10" id="KW-0067">ATP-binding</keyword>
<evidence type="ECO:0000256" key="2">
    <source>
        <dbReference type="ARBA" id="ARBA00022741"/>
    </source>
</evidence>
<dbReference type="Gene3D" id="1.10.10.160">
    <property type="match status" value="1"/>
</dbReference>
<feature type="compositionally biased region" description="Acidic residues" evidence="11">
    <location>
        <begin position="623"/>
        <end position="636"/>
    </location>
</feature>
<evidence type="ECO:0000256" key="10">
    <source>
        <dbReference type="PROSITE-ProRule" id="PRU00560"/>
    </source>
</evidence>
<evidence type="ECO:0000313" key="14">
    <source>
        <dbReference type="EMBL" id="QUI25396.1"/>
    </source>
</evidence>
<evidence type="ECO:0000256" key="6">
    <source>
        <dbReference type="ARBA" id="ARBA00023235"/>
    </source>
</evidence>
<dbReference type="PANTHER" id="PTHR11070:SF3">
    <property type="entry name" value="DNA 3'-5' HELICASE"/>
    <property type="match status" value="1"/>
</dbReference>
<dbReference type="EMBL" id="CP058649">
    <property type="protein sequence ID" value="QUI25396.1"/>
    <property type="molecule type" value="Genomic_DNA"/>
</dbReference>
<dbReference type="GO" id="GO:0005829">
    <property type="term" value="C:cytosol"/>
    <property type="evidence" value="ECO:0007669"/>
    <property type="project" value="TreeGrafter"/>
</dbReference>
<accession>A0A8J8MPL5</accession>
<comment type="catalytic activity">
    <reaction evidence="9">
        <text>ATP + H2O = ADP + phosphate + H(+)</text>
        <dbReference type="Rhea" id="RHEA:13065"/>
        <dbReference type="ChEBI" id="CHEBI:15377"/>
        <dbReference type="ChEBI" id="CHEBI:15378"/>
        <dbReference type="ChEBI" id="CHEBI:30616"/>
        <dbReference type="ChEBI" id="CHEBI:43474"/>
        <dbReference type="ChEBI" id="CHEBI:456216"/>
        <dbReference type="EC" id="5.6.2.4"/>
    </reaction>
</comment>
<evidence type="ECO:0000313" key="15">
    <source>
        <dbReference type="Proteomes" id="UP000683246"/>
    </source>
</evidence>
<dbReference type="AlphaFoldDB" id="A0A8J8MPL5"/>
<dbReference type="GO" id="GO:0043138">
    <property type="term" value="F:3'-5' DNA helicase activity"/>
    <property type="evidence" value="ECO:0007669"/>
    <property type="project" value="UniProtKB-EC"/>
</dbReference>
<reference evidence="14" key="1">
    <citation type="submission" date="2020-07" db="EMBL/GenBank/DDBJ databases">
        <title>Vallitalea pronyensis genome.</title>
        <authorList>
            <person name="Postec A."/>
        </authorList>
    </citation>
    <scope>NUCLEOTIDE SEQUENCE</scope>
    <source>
        <strain evidence="14">FatNI3</strain>
    </source>
</reference>
<dbReference type="InterPro" id="IPR014017">
    <property type="entry name" value="DNA_helicase_UvrD-like_C"/>
</dbReference>
<dbReference type="GO" id="GO:0000725">
    <property type="term" value="P:recombinational repair"/>
    <property type="evidence" value="ECO:0007669"/>
    <property type="project" value="TreeGrafter"/>
</dbReference>
<dbReference type="GO" id="GO:0016787">
    <property type="term" value="F:hydrolase activity"/>
    <property type="evidence" value="ECO:0007669"/>
    <property type="project" value="UniProtKB-UniRule"/>
</dbReference>
<sequence>MRSNDEIRNSIEAFSARELTELEDSLSDNWYLEKLNIGQKIAATRKEGNFLVIAGPGTGKTHTLAYRVLHMIKTGTDLSKVVVITFTRKAGNELKYRINQLMPNTELGFVGTFHGFANHISQMNGKQSPISKFRLLDAEDDRQVHSLVMTDYRGFSKPIRAGRIQKLISYCVNTDMTPQEYIKKFDLRNLMDDGDAIEAYRKVYERYKVEHMLANYDDMILKISHFMDHKENRLPLPYKYLMIDEYQDTNKMQLDFIKKLNIPNVMAIGDDFQGIYSFRGADHKIILNFYRDFEDAKMIKLTRNYRSVPEIVNRVNQTVEASKLGYQKVLISAKDMSGYVEVVPGNTLESHRDFVISKIKEKPEESHALIYRYNKHRTVFEKALINEGIDYAVYGGVRLLERKHIKDVLAFLMVYLNRRDVVSYNRILTIYPGIGPKTAKRLMKYELKDTDRLNDEKTAFVGQVRDILTTTVNKDELLSLVIKLYMSIYDLIESDYYTVSDVKDDFQLLTDLLQSYESLENFIINLILDPVVDLKKGKNPKVILTTIHSAKGLEFENVYYFHSHDWYKNYDLEQTEEDRRLFYVGISRAKNNLYVFDHTDVPRPFESILKDFEKIDMASVSDDSSDPEEANDVETEKDEKKEQSNVIKVDFGSGKRK</sequence>
<dbReference type="RefSeq" id="WP_212696100.1">
    <property type="nucleotide sequence ID" value="NZ_CP058649.1"/>
</dbReference>
<dbReference type="Gene3D" id="1.10.486.10">
    <property type="entry name" value="PCRA, domain 4"/>
    <property type="match status" value="1"/>
</dbReference>
<dbReference type="KEGG" id="vpy:HZI73_25220"/>